<comment type="caution">
    <text evidence="1">The sequence shown here is derived from an EMBL/GenBank/DDBJ whole genome shotgun (WGS) entry which is preliminary data.</text>
</comment>
<evidence type="ECO:0000313" key="2">
    <source>
        <dbReference type="Proteomes" id="UP001597216"/>
    </source>
</evidence>
<evidence type="ECO:0000313" key="1">
    <source>
        <dbReference type="EMBL" id="MFD1189729.1"/>
    </source>
</evidence>
<reference evidence="2" key="1">
    <citation type="journal article" date="2019" name="Int. J. Syst. Evol. Microbiol.">
        <title>The Global Catalogue of Microorganisms (GCM) 10K type strain sequencing project: providing services to taxonomists for standard genome sequencing and annotation.</title>
        <authorList>
            <consortium name="The Broad Institute Genomics Platform"/>
            <consortium name="The Broad Institute Genome Sequencing Center for Infectious Disease"/>
            <person name="Wu L."/>
            <person name="Ma J."/>
        </authorList>
    </citation>
    <scope>NUCLEOTIDE SEQUENCE [LARGE SCALE GENOMIC DNA]</scope>
    <source>
        <strain evidence="2">CCUG 55074</strain>
    </source>
</reference>
<keyword evidence="2" id="KW-1185">Reference proteome</keyword>
<name>A0ABW3SXT1_9CAUL</name>
<proteinExistence type="predicted"/>
<dbReference type="EMBL" id="JBHTLQ010000006">
    <property type="protein sequence ID" value="MFD1189729.1"/>
    <property type="molecule type" value="Genomic_DNA"/>
</dbReference>
<accession>A0ABW3SXT1</accession>
<dbReference type="Proteomes" id="UP001597216">
    <property type="component" value="Unassembled WGS sequence"/>
</dbReference>
<dbReference type="RefSeq" id="WP_377352655.1">
    <property type="nucleotide sequence ID" value="NZ_JBHTLQ010000006.1"/>
</dbReference>
<gene>
    <name evidence="1" type="ORF">ACFQ27_03985</name>
</gene>
<organism evidence="1 2">
    <name type="scientific">Phenylobacterium conjunctum</name>
    <dbReference type="NCBI Taxonomy" id="1298959"/>
    <lineage>
        <taxon>Bacteria</taxon>
        <taxon>Pseudomonadati</taxon>
        <taxon>Pseudomonadota</taxon>
        <taxon>Alphaproteobacteria</taxon>
        <taxon>Caulobacterales</taxon>
        <taxon>Caulobacteraceae</taxon>
        <taxon>Phenylobacterium</taxon>
    </lineage>
</organism>
<protein>
    <submittedName>
        <fullName evidence="1">Uncharacterized protein</fullName>
    </submittedName>
</protein>
<sequence>MSSSASQDEVEDIVTAEVARVIDEIVLHSVARSCAAVTLQRAAAAAFIRHGGNALAKLASHEDAFLTHTKLARRHQERMSQVQGARRR</sequence>